<dbReference type="PANTHER" id="PTHR42971">
    <property type="entry name" value="TRNA (CYTIDINE(34)-2'-O)-METHYLTRANSFERASE"/>
    <property type="match status" value="1"/>
</dbReference>
<evidence type="ECO:0000256" key="4">
    <source>
        <dbReference type="ARBA" id="ARBA00022691"/>
    </source>
</evidence>
<evidence type="ECO:0000259" key="8">
    <source>
        <dbReference type="Pfam" id="PF00588"/>
    </source>
</evidence>
<dbReference type="InterPro" id="IPR029028">
    <property type="entry name" value="Alpha/beta_knot_MTases"/>
</dbReference>
<feature type="domain" description="tRNA/rRNA methyltransferase SpoU type" evidence="8">
    <location>
        <begin position="3"/>
        <end position="142"/>
    </location>
</feature>
<dbReference type="SUPFAM" id="SSF75217">
    <property type="entry name" value="alpha/beta knot"/>
    <property type="match status" value="1"/>
</dbReference>
<dbReference type="GO" id="GO:0003723">
    <property type="term" value="F:RNA binding"/>
    <property type="evidence" value="ECO:0007669"/>
    <property type="project" value="InterPro"/>
</dbReference>
<evidence type="ECO:0000256" key="5">
    <source>
        <dbReference type="ARBA" id="ARBA00022694"/>
    </source>
</evidence>
<sequence length="150" mass="16557">MAISIALYQPDIAGNTGAVMRTAACLDLRIEIIEPTGFELSDRSLKRAGMDYLSLANLTKHLDFEAFEAWRKRAGRRLILLTTKADTVVWDFEFRDDDIVMFGRETAGVPVEVHAAADARLTIPMQTGARSMNLSASVALVCGEAVRQLR</sequence>
<evidence type="ECO:0000313" key="9">
    <source>
        <dbReference type="EMBL" id="EAU42661.1"/>
    </source>
</evidence>
<feature type="binding site" evidence="6 7">
    <location>
        <position position="123"/>
    </location>
    <ligand>
        <name>S-adenosyl-L-methionine</name>
        <dbReference type="ChEBI" id="CHEBI:59789"/>
    </ligand>
</feature>
<keyword evidence="4 6" id="KW-0949">S-adenosyl-L-methionine</keyword>
<evidence type="ECO:0000256" key="1">
    <source>
        <dbReference type="ARBA" id="ARBA00022490"/>
    </source>
</evidence>
<evidence type="ECO:0000256" key="3">
    <source>
        <dbReference type="ARBA" id="ARBA00022679"/>
    </source>
</evidence>
<dbReference type="eggNOG" id="COG0219">
    <property type="taxonomic scope" value="Bacteria"/>
</dbReference>
<comment type="catalytic activity">
    <reaction evidence="6">
        <text>5-carboxymethylaminomethyluridine(34) in tRNA(Leu) + S-adenosyl-L-methionine = 5-carboxymethylaminomethyl-2'-O-methyluridine(34) in tRNA(Leu) + S-adenosyl-L-homocysteine + H(+)</text>
        <dbReference type="Rhea" id="RHEA:43088"/>
        <dbReference type="Rhea" id="RHEA-COMP:10333"/>
        <dbReference type="Rhea" id="RHEA-COMP:10334"/>
        <dbReference type="ChEBI" id="CHEBI:15378"/>
        <dbReference type="ChEBI" id="CHEBI:57856"/>
        <dbReference type="ChEBI" id="CHEBI:59789"/>
        <dbReference type="ChEBI" id="CHEBI:74508"/>
        <dbReference type="ChEBI" id="CHEBI:74511"/>
        <dbReference type="EC" id="2.1.1.207"/>
    </reaction>
</comment>
<reference evidence="9 10" key="1">
    <citation type="journal article" date="2010" name="J. Bacteriol.">
        <title>Genome sequence of Fulvimarina pelagi HTCC2506T, a Mn(II)-oxidizing alphaproteobacterium possessing an aerobic anoxygenic photosynthetic gene cluster and Xanthorhodopsin.</title>
        <authorList>
            <person name="Kang I."/>
            <person name="Oh H.M."/>
            <person name="Lim S.I."/>
            <person name="Ferriera S."/>
            <person name="Giovannoni S.J."/>
            <person name="Cho J.C."/>
        </authorList>
    </citation>
    <scope>NUCLEOTIDE SEQUENCE [LARGE SCALE GENOMIC DNA]</scope>
    <source>
        <strain evidence="9 10">HTCC2506</strain>
    </source>
</reference>
<protein>
    <recommendedName>
        <fullName evidence="6">tRNA (cytidine(34)-2'-O)-methyltransferase</fullName>
        <ecNumber evidence="6">2.1.1.207</ecNumber>
    </recommendedName>
    <alternativeName>
        <fullName evidence="6">tRNA (cytidine/uridine-2'-O-)-methyltransferase TrmL</fullName>
    </alternativeName>
</protein>
<feature type="binding site" evidence="6 7">
    <location>
        <position position="103"/>
    </location>
    <ligand>
        <name>S-adenosyl-L-methionine</name>
        <dbReference type="ChEBI" id="CHEBI:59789"/>
    </ligand>
</feature>
<comment type="catalytic activity">
    <reaction evidence="6">
        <text>cytidine(34) in tRNA + S-adenosyl-L-methionine = 2'-O-methylcytidine(34) in tRNA + S-adenosyl-L-homocysteine + H(+)</text>
        <dbReference type="Rhea" id="RHEA:43084"/>
        <dbReference type="Rhea" id="RHEA-COMP:10331"/>
        <dbReference type="Rhea" id="RHEA-COMP:10332"/>
        <dbReference type="ChEBI" id="CHEBI:15378"/>
        <dbReference type="ChEBI" id="CHEBI:57856"/>
        <dbReference type="ChEBI" id="CHEBI:59789"/>
        <dbReference type="ChEBI" id="CHEBI:74495"/>
        <dbReference type="ChEBI" id="CHEBI:82748"/>
        <dbReference type="EC" id="2.1.1.207"/>
    </reaction>
</comment>
<dbReference type="Gene3D" id="3.40.1280.10">
    <property type="match status" value="1"/>
</dbReference>
<name>Q0G6Q3_9HYPH</name>
<comment type="caution">
    <text evidence="9">The sequence shown here is derived from an EMBL/GenBank/DDBJ whole genome shotgun (WGS) entry which is preliminary data.</text>
</comment>
<dbReference type="STRING" id="217511.GCA_001463845_00267"/>
<dbReference type="GO" id="GO:0005737">
    <property type="term" value="C:cytoplasm"/>
    <property type="evidence" value="ECO:0007669"/>
    <property type="project" value="UniProtKB-SubCell"/>
</dbReference>
<dbReference type="Proteomes" id="UP000004310">
    <property type="component" value="Unassembled WGS sequence"/>
</dbReference>
<dbReference type="InterPro" id="IPR029026">
    <property type="entry name" value="tRNA_m1G_MTases_N"/>
</dbReference>
<dbReference type="RefSeq" id="WP_007066635.1">
    <property type="nucleotide sequence ID" value="NZ_DS022272.1"/>
</dbReference>
<evidence type="ECO:0000256" key="2">
    <source>
        <dbReference type="ARBA" id="ARBA00022603"/>
    </source>
</evidence>
<keyword evidence="1 6" id="KW-0963">Cytoplasm</keyword>
<comment type="subunit">
    <text evidence="6">Homodimer.</text>
</comment>
<dbReference type="GO" id="GO:0141102">
    <property type="term" value="F:tRNA (5-carboxymethylaminomethyluridine(34)-2'-O)-methyltransferase activity"/>
    <property type="evidence" value="ECO:0007669"/>
    <property type="project" value="RHEA"/>
</dbReference>
<proteinExistence type="inferred from homology"/>
<evidence type="ECO:0000256" key="6">
    <source>
        <dbReference type="HAMAP-Rule" id="MF_01885"/>
    </source>
</evidence>
<comment type="function">
    <text evidence="6">Methylates the ribose at the nucleotide 34 wobble position in the two leucyl isoacceptors tRNA(Leu)(CmAA) and tRNA(Leu)(cmnm5UmAA). Catalyzes the methyl transfer from S-adenosyl-L-methionine to the 2'-OH of the wobble nucleotide.</text>
</comment>
<dbReference type="HAMAP" id="MF_01885">
    <property type="entry name" value="tRNA_methyltr_TrmL"/>
    <property type="match status" value="1"/>
</dbReference>
<dbReference type="HOGENOM" id="CLU_110125_2_0_5"/>
<dbReference type="PIRSF" id="PIRSF029256">
    <property type="entry name" value="SpoU_TrmH_prd"/>
    <property type="match status" value="1"/>
</dbReference>
<dbReference type="PANTHER" id="PTHR42971:SF1">
    <property type="entry name" value="TRNA (CYTIDINE(34)-2'-O)-METHYLTRANSFERASE"/>
    <property type="match status" value="1"/>
</dbReference>
<dbReference type="InterPro" id="IPR001537">
    <property type="entry name" value="SpoU_MeTrfase"/>
</dbReference>
<gene>
    <name evidence="6" type="primary">trmL</name>
    <name evidence="9" type="ORF">FP2506_07466</name>
</gene>
<dbReference type="InterPro" id="IPR016914">
    <property type="entry name" value="TrmL"/>
</dbReference>
<dbReference type="EMBL" id="AATP01000001">
    <property type="protein sequence ID" value="EAU42661.1"/>
    <property type="molecule type" value="Genomic_DNA"/>
</dbReference>
<keyword evidence="3 6" id="KW-0808">Transferase</keyword>
<evidence type="ECO:0000313" key="10">
    <source>
        <dbReference type="Proteomes" id="UP000004310"/>
    </source>
</evidence>
<dbReference type="GO" id="GO:0141098">
    <property type="term" value="F:tRNA (cytidine(34)-2'-O)-methyltransferase activity"/>
    <property type="evidence" value="ECO:0007669"/>
    <property type="project" value="RHEA"/>
</dbReference>
<accession>Q0G6Q3</accession>
<comment type="similarity">
    <text evidence="6">Belongs to the class IV-like SAM-binding methyltransferase superfamily. RNA methyltransferase TrmH family. TrmL subfamily.</text>
</comment>
<organism evidence="9 10">
    <name type="scientific">Fulvimarina pelagi HTCC2506</name>
    <dbReference type="NCBI Taxonomy" id="314231"/>
    <lineage>
        <taxon>Bacteria</taxon>
        <taxon>Pseudomonadati</taxon>
        <taxon>Pseudomonadota</taxon>
        <taxon>Alphaproteobacteria</taxon>
        <taxon>Hyphomicrobiales</taxon>
        <taxon>Aurantimonadaceae</taxon>
        <taxon>Fulvimarina</taxon>
    </lineage>
</organism>
<feature type="binding site" evidence="6 7">
    <location>
        <position position="131"/>
    </location>
    <ligand>
        <name>S-adenosyl-L-methionine</name>
        <dbReference type="ChEBI" id="CHEBI:59789"/>
    </ligand>
</feature>
<feature type="binding site" evidence="6 7">
    <location>
        <position position="81"/>
    </location>
    <ligand>
        <name>S-adenosyl-L-methionine</name>
        <dbReference type="ChEBI" id="CHEBI:59789"/>
    </ligand>
</feature>
<comment type="subcellular location">
    <subcellularLocation>
        <location evidence="6">Cytoplasm</location>
    </subcellularLocation>
</comment>
<keyword evidence="5 6" id="KW-0819">tRNA processing</keyword>
<dbReference type="GO" id="GO:0002130">
    <property type="term" value="P:wobble position ribose methylation"/>
    <property type="evidence" value="ECO:0007669"/>
    <property type="project" value="TreeGrafter"/>
</dbReference>
<dbReference type="CDD" id="cd18094">
    <property type="entry name" value="SpoU-like_TrmL"/>
    <property type="match status" value="1"/>
</dbReference>
<dbReference type="EC" id="2.1.1.207" evidence="6"/>
<keyword evidence="2 6" id="KW-0489">Methyltransferase</keyword>
<dbReference type="Pfam" id="PF00588">
    <property type="entry name" value="SpoU_methylase"/>
    <property type="match status" value="1"/>
</dbReference>
<evidence type="ECO:0000256" key="7">
    <source>
        <dbReference type="PIRSR" id="PIRSR029256-1"/>
    </source>
</evidence>
<keyword evidence="10" id="KW-1185">Reference proteome</keyword>
<dbReference type="AlphaFoldDB" id="Q0G6Q3"/>